<feature type="region of interest" description="Disordered" evidence="1">
    <location>
        <begin position="130"/>
        <end position="151"/>
    </location>
</feature>
<dbReference type="Gene3D" id="3.40.50.2000">
    <property type="entry name" value="Glycogen Phosphorylase B"/>
    <property type="match status" value="1"/>
</dbReference>
<protein>
    <submittedName>
        <fullName evidence="2">Cytochrome p450</fullName>
    </submittedName>
</protein>
<accession>A0A0P1BPL3</accession>
<dbReference type="SUPFAM" id="SSF53756">
    <property type="entry name" value="UDP-Glycosyltransferase/glycogen phosphorylase"/>
    <property type="match status" value="1"/>
</dbReference>
<evidence type="ECO:0000313" key="3">
    <source>
        <dbReference type="Proteomes" id="UP000054845"/>
    </source>
</evidence>
<keyword evidence="3" id="KW-1185">Reference proteome</keyword>
<sequence length="185" mass="19666">MHHGGGNSFNEAVAFGKPQLIVSMWGETHDIMAYAVHHGIAMGSKFAPRLVASDLQASMTKLLEENIEFADRALRWRLRSEQSGGTPIAADIIEAYGSKERRIQGTQDGDSTDIEAVNALTIDSNEKGLFTPALDKEPHSSSASSVGSPTIAEQTVTFPSPTAFPPRPQLLIQTPAAAPVVAATA</sequence>
<proteinExistence type="predicted"/>
<dbReference type="OrthoDB" id="5835829at2759"/>
<organism evidence="2 3">
    <name type="scientific">Ceraceosorus bombacis</name>
    <dbReference type="NCBI Taxonomy" id="401625"/>
    <lineage>
        <taxon>Eukaryota</taxon>
        <taxon>Fungi</taxon>
        <taxon>Dikarya</taxon>
        <taxon>Basidiomycota</taxon>
        <taxon>Ustilaginomycotina</taxon>
        <taxon>Exobasidiomycetes</taxon>
        <taxon>Ceraceosorales</taxon>
        <taxon>Ceraceosoraceae</taxon>
        <taxon>Ceraceosorus</taxon>
    </lineage>
</organism>
<evidence type="ECO:0000313" key="2">
    <source>
        <dbReference type="EMBL" id="CEH18236.1"/>
    </source>
</evidence>
<evidence type="ECO:0000256" key="1">
    <source>
        <dbReference type="SAM" id="MobiDB-lite"/>
    </source>
</evidence>
<dbReference type="Proteomes" id="UP000054845">
    <property type="component" value="Unassembled WGS sequence"/>
</dbReference>
<dbReference type="STRING" id="401625.A0A0P1BPL3"/>
<reference evidence="2 3" key="1">
    <citation type="submission" date="2014-09" db="EMBL/GenBank/DDBJ databases">
        <authorList>
            <person name="Magalhaes I.L.F."/>
            <person name="Oliveira U."/>
            <person name="Santos F.R."/>
            <person name="Vidigal T.H.D.A."/>
            <person name="Brescovit A.D."/>
            <person name="Santos A.J."/>
        </authorList>
    </citation>
    <scope>NUCLEOTIDE SEQUENCE [LARGE SCALE GENOMIC DNA]</scope>
</reference>
<dbReference type="AlphaFoldDB" id="A0A0P1BPL3"/>
<dbReference type="EMBL" id="CCYA01000270">
    <property type="protein sequence ID" value="CEH18236.1"/>
    <property type="molecule type" value="Genomic_DNA"/>
</dbReference>
<name>A0A0P1BPL3_9BASI</name>